<comment type="caution">
    <text evidence="5">The sequence shown here is derived from an EMBL/GenBank/DDBJ whole genome shotgun (WGS) entry which is preliminary data.</text>
</comment>
<keyword evidence="6" id="KW-1185">Reference proteome</keyword>
<dbReference type="Pfam" id="PF25036">
    <property type="entry name" value="VPS13_VAB"/>
    <property type="match status" value="1"/>
</dbReference>
<gene>
    <name evidence="5" type="ORF">ACHAWO_006777</name>
</gene>
<evidence type="ECO:0000256" key="2">
    <source>
        <dbReference type="SAM" id="MobiDB-lite"/>
    </source>
</evidence>
<dbReference type="InterPro" id="IPR009543">
    <property type="entry name" value="VPS13_VAB"/>
</dbReference>
<feature type="compositionally biased region" description="Low complexity" evidence="2">
    <location>
        <begin position="2251"/>
        <end position="2260"/>
    </location>
</feature>
<name>A0ABD3N469_9STRA</name>
<feature type="transmembrane region" description="Helical" evidence="3">
    <location>
        <begin position="113"/>
        <end position="138"/>
    </location>
</feature>
<keyword evidence="3" id="KW-0472">Membrane</keyword>
<evidence type="ECO:0000256" key="1">
    <source>
        <dbReference type="ARBA" id="ARBA00006545"/>
    </source>
</evidence>
<keyword evidence="3" id="KW-0812">Transmembrane</keyword>
<comment type="similarity">
    <text evidence="1">Belongs to the VPS13 family.</text>
</comment>
<feature type="compositionally biased region" description="Basic and acidic residues" evidence="2">
    <location>
        <begin position="2854"/>
        <end position="2872"/>
    </location>
</feature>
<dbReference type="InterPro" id="IPR026847">
    <property type="entry name" value="VPS13"/>
</dbReference>
<sequence length="3102" mass="344890">MPKVTPSQSPLALFANSVMEHLPNIDIINSILPKSVADGVIKFKDFSLYYLSMVSFYMSKLSHNQATFVMAVLIGLVALSVVLYFVFIDYLLRPTLKKFGMEFKRLHFSILKRSMGFSNLVILPLDAPVIGGIFGAIFPSAVVKQLELSDDYPPSKIEIGKFRVKLQVGSLTGKFRSDAEKSFAAKLKIFIGSFIPRPMIVINMTNVVLTVEKAYLAPEAPPEFANGGKLPYAIPHLNDRYPGLPVFDQDALLEFLRNDEFNDAEAATFWIERWINHIVTKMKCAESDKTKGNPTDDEKTNTAMRSVCRSILHSITIKLENASLVISGADADVVKEARENNSPMESNLILAKLPKSKRGLSIIGAQTIEIALSSDDECNLFLCCVGVQIKVGSPFKTKDGEMIMAWHNIAHPFDVVAELKGLVDILIWALNYDHHFDSKSIDLLITVSEIAISLSPNHLHTLLLHLDDFIDGNSPFNQWYMFLHRNHMDTLGGVSDEDKLAYLESYPYTMKKAKYTGNKKLLSAKKIKELEMKMTRHEIISLRCFAMRNEWKIPKDSQEFADYLKYSGSSIVELADPLDDKPTEILIPFQQQYPSPLHALLTLVRWKNALLSLLKIRYVARQLHVDFPSSFDEIDVKKDIFKKRVPSTLTSTGVHFELEKRDALLHIRAGVSHGDPRTTLKTAFYIKEVEWSVVGLANQRDELPKLANDDMVGIIYKQKVPMNERALAIELKMEVAPTVRQDTSLTLYLASSDLVIVVNPLPLLSALQILLDASCVPFQTVEEAEQQLTTVSDSSKKIEMVLSEDEIEDDEVDQELGFLDTLTTDVDMKFEQLSIAFLVGTSTCEDILHFDIKDIGIELDSIGMSGILSLAAEPFELRPGQVIATENQSLQMSPLPFKPIVSVQGVRLIATVKESRHKAGQTKYNFDLKQGVEHVLVAVSPLTLAALNGVVDSLQPFISPDQNYEQQLEAEKEAKVAEYRSNVLRQRQELINLFNSIDKDQSHTLQDNELADLVRMMIEQSSTSNLPSINSASGLTLAEFNREKNYLLSVLDSKGINEVSLPDLEMILYQMATKIDDCNLRPDIGSTGIPYFDNIHKSKFFLSGPTLRQLVQFDDLKEFTAMHQVFRITGHDDIEKNSSFPPLSTWAEGGIELFWELYTSETGCGRDSLNGQDLKRVQQKLVRALCNYEFAKFCWKVLVQPKFYSTSLREDSDREVTLWVLDNDHKYKSSDGIIDLLLRHLRATSMPEKEVTAPTTNVQYAVSINVVVDTVALCFGSSHSAYSLVEVQFNQISLGAGAILSDSGLLPESEGRNQIHFRSVMSSQYLNTKHNHMESAIEPYPCFGSVSVDLPDSSTPNDDGSDAPSFSVYLDCPRVLNIGLGLSLLETTSAILNALSPAEHSKHRSLFDGCQKIVIKNKTGRDIKVSTKPVPGNGVLIGSDQAFTSISVDDSAVFSLPESCGLTFYADRYKMIQNVALSPYQPLMFPLLRRKTQQGKSKQSLSGFGSFLTLVPSSDALDAITLEARSCVTLQAQIPVNLRIVRLSKSLGYLSKRGMKCNIDLTKKNLVPALKRLVKGALIVFEKNVKEGHSCSVPVDLFNSSHYYALLIQDITGSHREKWRDPILLTQDYLFNTMGIPDVARSHSLSGICVKKERINVQVASRINDDANDMLMRTAWDTVVMIVPTFTLSNSLPVGLSVRLWQMAEEDEDIAWFDQTAGDEDSESSGDENQSSSMASTWVLNMGSTQYHNPPEGSVENFYSEEHIGTGQNIRLSGINMQRPMFIQVSQQVKVLGLHGPKHKHLWSSPLVINMQKLKTGANKRGSYSLPSRVLDLGDDAEALVDASVDVETGMPTCMIYSRYWVMNKTGMKMEYKVSGDSRRFIDSGIGGLPVMFHGGSLTQTNSVYKKSSSEMSCIPVESPKFTLVSNWWDEASNGTLVLKSDAIKSKDGSKNHVGWSEEIEMDAAGTTGKLNCNRFVLSAKIESLAGAFYKTNLITLSPHFIVKNMLHISVTVVPLNGSQQDVIRMAKKLRHDSDLLSEERLDLGPVKSTVLYSFHNTAPTQPASTKWVAFTVNAARSGRDFKSKWHLIPAETAGTSYYGEHDGLHTTMCGILEVKAHSSDGGAMVVSISHAATPPFRIENRSNTHFLQLVQDDDDATVFELPPMHSCAYTWDSPLGNKRLRATVVRKHAHHFASLDDHQLYPIDEKEPYSGSGASVTSRQSPPSKKKKTSFRRSKGSKSAESNSDNSLMSSKGGATASSFGSSTVLQKYRSKFDTNSKSYSMIKVGRKKDLPTNSPSHHLHAHLRIIAGAKILSFNDSDYLAQQVEGGILRKGGSFKSALLETNIEGMQLTILDTFPRELLGVTVRDVQIIKPRGSIEATFRVRHFQVDAMLPTARYPIIIQPLPLGVDRRRNVTHNDTDHKTLDKNDLFWLKHAEKPVPVLEIVGSYVPQTNMVWIPSLYVMISPCQVNVDVEYLLAVVGMMMESVSKSDLASMSTPYNPNKNANAPLHFITQGQTSACLTYLEKLYIAPVYFDIELDIKDESQESEEGALTLNAIARSTNSTAAAGVLGWILNVGANFAHVSPTFKYSDISYADKYCNIVDVAYSIVISYVIQSIQQSYKVIFSMHLLGDPSLLAHEWKTGVTDLVLKTKDEVKAGGSEGVGKGFASFLQHAVGGSFFWMGKLSGSWAKTLDSVLSNDSTSQHLKPDFASYRNRPKNAPEGLIQGTKFVGQTVVYGVAGLIGNPYRGYKTGGSVGFTKGAVSGVAGAFSTPFIGALGFIAKTTDGLGAQTKCLEIGVINTRCRPIRSVPWGSPMMENGLPYMKAIGIRVHCVRYQKVRKQASQKEEDDDDTKSWRSSKELKRIRTAEERRHNPPRKIVTVLYSKDKHFYSTSPVSPKLLQDQPQNDVLSHYAAVFQDTIIIRVSDLQLSDEGMFMSIKIQFRNNKAIKSTGKPLGTCNLTIGDMYSYILNFKREQMVLNDTRLSQNVVDTSDELFFPSTKTSFNKESLVIPAAQEYSLFRCPKASAPNSDMFDLVRQELVSIQRDAEERLQDKDDDDFVSPESLFNIGRKAKKDEPSGSASANEKLFGSISLSFFPIAW</sequence>
<dbReference type="PANTHER" id="PTHR16166">
    <property type="entry name" value="VACUOLAR PROTEIN SORTING-ASSOCIATED PROTEIN VPS13"/>
    <property type="match status" value="1"/>
</dbReference>
<keyword evidence="3" id="KW-1133">Transmembrane helix</keyword>
<feature type="region of interest" description="Disordered" evidence="2">
    <location>
        <begin position="2204"/>
        <end position="2260"/>
    </location>
</feature>
<dbReference type="EMBL" id="JALLPJ020001338">
    <property type="protein sequence ID" value="KAL3769011.1"/>
    <property type="molecule type" value="Genomic_DNA"/>
</dbReference>
<reference evidence="5 6" key="1">
    <citation type="submission" date="2024-10" db="EMBL/GenBank/DDBJ databases">
        <title>Updated reference genomes for cyclostephanoid diatoms.</title>
        <authorList>
            <person name="Roberts W.R."/>
            <person name="Alverson A.J."/>
        </authorList>
    </citation>
    <scope>NUCLEOTIDE SEQUENCE [LARGE SCALE GENOMIC DNA]</scope>
    <source>
        <strain evidence="5 6">AJA010-31</strain>
    </source>
</reference>
<protein>
    <recommendedName>
        <fullName evidence="4">EF-hand domain-containing protein</fullName>
    </recommendedName>
</protein>
<feature type="region of interest" description="Disordered" evidence="2">
    <location>
        <begin position="2841"/>
        <end position="2872"/>
    </location>
</feature>
<evidence type="ECO:0000313" key="5">
    <source>
        <dbReference type="EMBL" id="KAL3769011.1"/>
    </source>
</evidence>
<feature type="compositionally biased region" description="Basic residues" evidence="2">
    <location>
        <begin position="2225"/>
        <end position="2237"/>
    </location>
</feature>
<feature type="domain" description="EF-hand" evidence="4">
    <location>
        <begin position="985"/>
        <end position="1020"/>
    </location>
</feature>
<feature type="compositionally biased region" description="Polar residues" evidence="2">
    <location>
        <begin position="2241"/>
        <end position="2250"/>
    </location>
</feature>
<dbReference type="PANTHER" id="PTHR16166:SF93">
    <property type="entry name" value="INTERMEMBRANE LIPID TRANSFER PROTEIN VPS13"/>
    <property type="match status" value="1"/>
</dbReference>
<dbReference type="Proteomes" id="UP001530400">
    <property type="component" value="Unassembled WGS sequence"/>
</dbReference>
<accession>A0ABD3N469</accession>
<proteinExistence type="inferred from homology"/>
<evidence type="ECO:0000313" key="6">
    <source>
        <dbReference type="Proteomes" id="UP001530400"/>
    </source>
</evidence>
<dbReference type="PROSITE" id="PS00018">
    <property type="entry name" value="EF_HAND_1"/>
    <property type="match status" value="1"/>
</dbReference>
<organism evidence="5 6">
    <name type="scientific">Cyclotella atomus</name>
    <dbReference type="NCBI Taxonomy" id="382360"/>
    <lineage>
        <taxon>Eukaryota</taxon>
        <taxon>Sar</taxon>
        <taxon>Stramenopiles</taxon>
        <taxon>Ochrophyta</taxon>
        <taxon>Bacillariophyta</taxon>
        <taxon>Coscinodiscophyceae</taxon>
        <taxon>Thalassiosirophycidae</taxon>
        <taxon>Stephanodiscales</taxon>
        <taxon>Stephanodiscaceae</taxon>
        <taxon>Cyclotella</taxon>
    </lineage>
</organism>
<dbReference type="InterPro" id="IPR002048">
    <property type="entry name" value="EF_hand_dom"/>
</dbReference>
<dbReference type="InterPro" id="IPR018247">
    <property type="entry name" value="EF_Hand_1_Ca_BS"/>
</dbReference>
<evidence type="ECO:0000259" key="4">
    <source>
        <dbReference type="PROSITE" id="PS50222"/>
    </source>
</evidence>
<dbReference type="PROSITE" id="PS50222">
    <property type="entry name" value="EF_HAND_2"/>
    <property type="match status" value="1"/>
</dbReference>
<evidence type="ECO:0000256" key="3">
    <source>
        <dbReference type="SAM" id="Phobius"/>
    </source>
</evidence>
<feature type="transmembrane region" description="Helical" evidence="3">
    <location>
        <begin position="68"/>
        <end position="92"/>
    </location>
</feature>